<keyword evidence="5" id="KW-1185">Reference proteome</keyword>
<evidence type="ECO:0000256" key="3">
    <source>
        <dbReference type="ARBA" id="ARBA00023002"/>
    </source>
</evidence>
<dbReference type="PANTHER" id="PTHR43477:SF1">
    <property type="entry name" value="DIHYDROANTICAPSIN 7-DEHYDROGENASE"/>
    <property type="match status" value="1"/>
</dbReference>
<accession>A0A6A6CDK0</accession>
<dbReference type="InterPro" id="IPR020904">
    <property type="entry name" value="Sc_DH/Rdtase_CS"/>
</dbReference>
<comment type="similarity">
    <text evidence="1">Belongs to the short-chain dehydrogenases/reductases (SDR) family.</text>
</comment>
<proteinExistence type="inferred from homology"/>
<dbReference type="EMBL" id="ML993601">
    <property type="protein sequence ID" value="KAF2165131.1"/>
    <property type="molecule type" value="Genomic_DNA"/>
</dbReference>
<evidence type="ECO:0000313" key="4">
    <source>
        <dbReference type="EMBL" id="KAF2165131.1"/>
    </source>
</evidence>
<reference evidence="4" key="1">
    <citation type="journal article" date="2020" name="Stud. Mycol.">
        <title>101 Dothideomycetes genomes: a test case for predicting lifestyles and emergence of pathogens.</title>
        <authorList>
            <person name="Haridas S."/>
            <person name="Albert R."/>
            <person name="Binder M."/>
            <person name="Bloem J."/>
            <person name="Labutti K."/>
            <person name="Salamov A."/>
            <person name="Andreopoulos B."/>
            <person name="Baker S."/>
            <person name="Barry K."/>
            <person name="Bills G."/>
            <person name="Bluhm B."/>
            <person name="Cannon C."/>
            <person name="Castanera R."/>
            <person name="Culley D."/>
            <person name="Daum C."/>
            <person name="Ezra D."/>
            <person name="Gonzalez J."/>
            <person name="Henrissat B."/>
            <person name="Kuo A."/>
            <person name="Liang C."/>
            <person name="Lipzen A."/>
            <person name="Lutzoni F."/>
            <person name="Magnuson J."/>
            <person name="Mondo S."/>
            <person name="Nolan M."/>
            <person name="Ohm R."/>
            <person name="Pangilinan J."/>
            <person name="Park H.-J."/>
            <person name="Ramirez L."/>
            <person name="Alfaro M."/>
            <person name="Sun H."/>
            <person name="Tritt A."/>
            <person name="Yoshinaga Y."/>
            <person name="Zwiers L.-H."/>
            <person name="Turgeon B."/>
            <person name="Goodwin S."/>
            <person name="Spatafora J."/>
            <person name="Crous P."/>
            <person name="Grigoriev I."/>
        </authorList>
    </citation>
    <scope>NUCLEOTIDE SEQUENCE</scope>
    <source>
        <strain evidence="4">ATCC 36951</strain>
    </source>
</reference>
<dbReference type="CDD" id="cd05233">
    <property type="entry name" value="SDR_c"/>
    <property type="match status" value="1"/>
</dbReference>
<dbReference type="InterPro" id="IPR002347">
    <property type="entry name" value="SDR_fam"/>
</dbReference>
<sequence length="280" mass="29473">MSEHFTRPLRDLKGRVAIVTGAGSAGDGIGNGRAAAILLAEVGCSVVCVDIKHELAQRTVKYIEDDGIGKAVAVQANVTSEDDAKNVVQTALKEFGRLDVLVNVVGVGGATGTAVEVDMVQWAKTMEINVASMVVMAKYSIPEMKKNEGQWRGSIVNIASVAGIRGGNPHLLYPTSKGAIVNMTRAMASHHAPDGIRVNCVCPGMVYTPMMYASGMSAEAREARKDRSLLKTEGTAWDVGAAIRFLAGDEARWMTGVILPVDAGATVAAGSDLPKETSFN</sequence>
<dbReference type="OrthoDB" id="1393670at2759"/>
<evidence type="ECO:0000256" key="1">
    <source>
        <dbReference type="ARBA" id="ARBA00006484"/>
    </source>
</evidence>
<dbReference type="PROSITE" id="PS00061">
    <property type="entry name" value="ADH_SHORT"/>
    <property type="match status" value="1"/>
</dbReference>
<evidence type="ECO:0000313" key="5">
    <source>
        <dbReference type="Proteomes" id="UP000799537"/>
    </source>
</evidence>
<organism evidence="4 5">
    <name type="scientific">Zasmidium cellare ATCC 36951</name>
    <dbReference type="NCBI Taxonomy" id="1080233"/>
    <lineage>
        <taxon>Eukaryota</taxon>
        <taxon>Fungi</taxon>
        <taxon>Dikarya</taxon>
        <taxon>Ascomycota</taxon>
        <taxon>Pezizomycotina</taxon>
        <taxon>Dothideomycetes</taxon>
        <taxon>Dothideomycetidae</taxon>
        <taxon>Mycosphaerellales</taxon>
        <taxon>Mycosphaerellaceae</taxon>
        <taxon>Zasmidium</taxon>
    </lineage>
</organism>
<evidence type="ECO:0000256" key="2">
    <source>
        <dbReference type="ARBA" id="ARBA00022857"/>
    </source>
</evidence>
<dbReference type="SUPFAM" id="SSF51735">
    <property type="entry name" value="NAD(P)-binding Rossmann-fold domains"/>
    <property type="match status" value="1"/>
</dbReference>
<dbReference type="RefSeq" id="XP_033666020.1">
    <property type="nucleotide sequence ID" value="XM_033817389.1"/>
</dbReference>
<gene>
    <name evidence="4" type="ORF">M409DRAFT_67415</name>
</gene>
<dbReference type="PRINTS" id="PR00080">
    <property type="entry name" value="SDRFAMILY"/>
</dbReference>
<keyword evidence="2" id="KW-0521">NADP</keyword>
<keyword evidence="3" id="KW-0560">Oxidoreductase</keyword>
<dbReference type="InterPro" id="IPR051122">
    <property type="entry name" value="SDR_DHRS6-like"/>
</dbReference>
<dbReference type="GO" id="GO:0016491">
    <property type="term" value="F:oxidoreductase activity"/>
    <property type="evidence" value="ECO:0007669"/>
    <property type="project" value="UniProtKB-KW"/>
</dbReference>
<protein>
    <submittedName>
        <fullName evidence="4">Uncharacterized protein</fullName>
    </submittedName>
</protein>
<dbReference type="InterPro" id="IPR036291">
    <property type="entry name" value="NAD(P)-bd_dom_sf"/>
</dbReference>
<dbReference type="AlphaFoldDB" id="A0A6A6CDK0"/>
<dbReference type="FunFam" id="3.40.50.720:FF:001190">
    <property type="entry name" value="Short-chain dehydrogenase/reductase SDR"/>
    <property type="match status" value="1"/>
</dbReference>
<dbReference type="PANTHER" id="PTHR43477">
    <property type="entry name" value="DIHYDROANTICAPSIN 7-DEHYDROGENASE"/>
    <property type="match status" value="1"/>
</dbReference>
<dbReference type="PRINTS" id="PR00081">
    <property type="entry name" value="GDHRDH"/>
</dbReference>
<dbReference type="GeneID" id="54570661"/>
<name>A0A6A6CDK0_ZASCE</name>
<dbReference type="Pfam" id="PF13561">
    <property type="entry name" value="adh_short_C2"/>
    <property type="match status" value="1"/>
</dbReference>
<dbReference type="Proteomes" id="UP000799537">
    <property type="component" value="Unassembled WGS sequence"/>
</dbReference>
<dbReference type="Gene3D" id="3.40.50.720">
    <property type="entry name" value="NAD(P)-binding Rossmann-like Domain"/>
    <property type="match status" value="1"/>
</dbReference>